<dbReference type="Pfam" id="PF09347">
    <property type="entry name" value="DUF1989"/>
    <property type="match status" value="1"/>
</dbReference>
<dbReference type="RefSeq" id="WP_425309967.1">
    <property type="nucleotide sequence ID" value="NZ_CP154795.1"/>
</dbReference>
<organism evidence="2 3">
    <name type="scientific">Ammonicoccus fulvus</name>
    <dbReference type="NCBI Taxonomy" id="3138240"/>
    <lineage>
        <taxon>Bacteria</taxon>
        <taxon>Bacillati</taxon>
        <taxon>Actinomycetota</taxon>
        <taxon>Actinomycetes</taxon>
        <taxon>Propionibacteriales</taxon>
        <taxon>Propionibacteriaceae</taxon>
        <taxon>Ammonicoccus</taxon>
    </lineage>
</organism>
<protein>
    <submittedName>
        <fullName evidence="2">Urea carboxylase-associated family protein</fullName>
    </submittedName>
</protein>
<dbReference type="PANTHER" id="PTHR31527:SF0">
    <property type="entry name" value="RE64534P"/>
    <property type="match status" value="1"/>
</dbReference>
<feature type="domain" description="DUF1989" evidence="1">
    <location>
        <begin position="13"/>
        <end position="172"/>
    </location>
</feature>
<reference evidence="2 3" key="1">
    <citation type="submission" date="2024-04" db="EMBL/GenBank/DDBJ databases">
        <title>Isolation of an actinomycete strain from pig manure.</title>
        <authorList>
            <person name="Gong T."/>
            <person name="Yu Z."/>
            <person name="An M."/>
            <person name="Wei C."/>
            <person name="Yang W."/>
            <person name="Liu L."/>
        </authorList>
    </citation>
    <scope>NUCLEOTIDE SEQUENCE [LARGE SCALE GENOMIC DNA]</scope>
    <source>
        <strain evidence="2 3">ZF39</strain>
    </source>
</reference>
<evidence type="ECO:0000313" key="2">
    <source>
        <dbReference type="EMBL" id="XAN08509.1"/>
    </source>
</evidence>
<dbReference type="EMBL" id="CP154795">
    <property type="protein sequence ID" value="XAN08509.1"/>
    <property type="molecule type" value="Genomic_DNA"/>
</dbReference>
<evidence type="ECO:0000259" key="1">
    <source>
        <dbReference type="Pfam" id="PF09347"/>
    </source>
</evidence>
<dbReference type="InterPro" id="IPR018959">
    <property type="entry name" value="DUF1989"/>
</dbReference>
<dbReference type="PANTHER" id="PTHR31527">
    <property type="entry name" value="RE64534P"/>
    <property type="match status" value="1"/>
</dbReference>
<sequence length="206" mass="22344">MPAPAPSSDRRVTIPPFSGDVIEMLPGQILTIIDDEGGQVVDFFAESAADPDEVLSSGVTIDCNESLRLNVGHTLYSDRYRPMFELVEDTVGEHDLFHPCCRPEMYDHFYDNGAGHPSCLNNLNTALGRERSAITPVNLFMHTVIHPDMTISVEEPLSKAGDHVTLVARMPLRVALAACSVTESKCNSGRSTSITAIVSTPTADES</sequence>
<keyword evidence="3" id="KW-1185">Reference proteome</keyword>
<proteinExistence type="predicted"/>
<dbReference type="Proteomes" id="UP001442841">
    <property type="component" value="Chromosome"/>
</dbReference>
<evidence type="ECO:0000313" key="3">
    <source>
        <dbReference type="Proteomes" id="UP001442841"/>
    </source>
</evidence>
<name>A0ABZ3FUV3_9ACTN</name>
<gene>
    <name evidence="2" type="ORF">AADG42_14760</name>
</gene>
<accession>A0ABZ3FUV3</accession>